<evidence type="ECO:0000313" key="2">
    <source>
        <dbReference type="Proteomes" id="UP000076871"/>
    </source>
</evidence>
<name>A0A165BFA3_9APHY</name>
<sequence length="165" mass="18106">MPSRGARANRARFYPIGAWRWVCKSLFSLLAFVLLAYGHSFDHDEWLAELLERGGTPPSGVYVDQTEESAPGGSDSHEPNTLGLLDAFLDSPVGHNPRNTFSCNSRYPAVASQPALQTPVIDWSLIYPDTLSSLAQEHRLSHSPAFTHVHSSVGLHAHGDTRCAR</sequence>
<dbReference type="InParanoid" id="A0A165BFA3"/>
<protein>
    <submittedName>
        <fullName evidence="1">Uncharacterized protein</fullName>
    </submittedName>
</protein>
<evidence type="ECO:0000313" key="1">
    <source>
        <dbReference type="EMBL" id="KZT00931.1"/>
    </source>
</evidence>
<dbReference type="RefSeq" id="XP_040758671.1">
    <property type="nucleotide sequence ID" value="XM_040902712.1"/>
</dbReference>
<keyword evidence="2" id="KW-1185">Reference proteome</keyword>
<proteinExistence type="predicted"/>
<dbReference type="EMBL" id="KV427673">
    <property type="protein sequence ID" value="KZT00931.1"/>
    <property type="molecule type" value="Genomic_DNA"/>
</dbReference>
<organism evidence="1 2">
    <name type="scientific">Laetiporus sulphureus 93-53</name>
    <dbReference type="NCBI Taxonomy" id="1314785"/>
    <lineage>
        <taxon>Eukaryota</taxon>
        <taxon>Fungi</taxon>
        <taxon>Dikarya</taxon>
        <taxon>Basidiomycota</taxon>
        <taxon>Agaricomycotina</taxon>
        <taxon>Agaricomycetes</taxon>
        <taxon>Polyporales</taxon>
        <taxon>Laetiporus</taxon>
    </lineage>
</organism>
<dbReference type="AlphaFoldDB" id="A0A165BFA3"/>
<dbReference type="GeneID" id="63819743"/>
<accession>A0A165BFA3</accession>
<gene>
    <name evidence="1" type="ORF">LAESUDRAFT_502990</name>
</gene>
<dbReference type="Proteomes" id="UP000076871">
    <property type="component" value="Unassembled WGS sequence"/>
</dbReference>
<reference evidence="1 2" key="1">
    <citation type="journal article" date="2016" name="Mol. Biol. Evol.">
        <title>Comparative Genomics of Early-Diverging Mushroom-Forming Fungi Provides Insights into the Origins of Lignocellulose Decay Capabilities.</title>
        <authorList>
            <person name="Nagy L.G."/>
            <person name="Riley R."/>
            <person name="Tritt A."/>
            <person name="Adam C."/>
            <person name="Daum C."/>
            <person name="Floudas D."/>
            <person name="Sun H."/>
            <person name="Yadav J.S."/>
            <person name="Pangilinan J."/>
            <person name="Larsson K.H."/>
            <person name="Matsuura K."/>
            <person name="Barry K."/>
            <person name="Labutti K."/>
            <person name="Kuo R."/>
            <person name="Ohm R.A."/>
            <person name="Bhattacharya S.S."/>
            <person name="Shirouzu T."/>
            <person name="Yoshinaga Y."/>
            <person name="Martin F.M."/>
            <person name="Grigoriev I.V."/>
            <person name="Hibbett D.S."/>
        </authorList>
    </citation>
    <scope>NUCLEOTIDE SEQUENCE [LARGE SCALE GENOMIC DNA]</scope>
    <source>
        <strain evidence="1 2">93-53</strain>
    </source>
</reference>